<name>A0ABP0W426_9BRYO</name>
<feature type="compositionally biased region" description="Basic and acidic residues" evidence="1">
    <location>
        <begin position="61"/>
        <end position="75"/>
    </location>
</feature>
<accession>A0ABP0W426</accession>
<evidence type="ECO:0000256" key="1">
    <source>
        <dbReference type="SAM" id="MobiDB-lite"/>
    </source>
</evidence>
<evidence type="ECO:0000313" key="3">
    <source>
        <dbReference type="Proteomes" id="UP001497444"/>
    </source>
</evidence>
<evidence type="ECO:0000313" key="2">
    <source>
        <dbReference type="EMBL" id="CAK9261504.1"/>
    </source>
</evidence>
<feature type="region of interest" description="Disordered" evidence="1">
    <location>
        <begin position="1"/>
        <end position="75"/>
    </location>
</feature>
<keyword evidence="3" id="KW-1185">Reference proteome</keyword>
<sequence>MATTRKSSSSSSSRVCAERQETLAPPLLRTASGTVMGSSLRPPVLALRTSSGTPMGSSLMRPERRTDWKEQKKVR</sequence>
<dbReference type="Proteomes" id="UP001497444">
    <property type="component" value="Chromosome 14"/>
</dbReference>
<proteinExistence type="predicted"/>
<organism evidence="2 3">
    <name type="scientific">Sphagnum jensenii</name>
    <dbReference type="NCBI Taxonomy" id="128206"/>
    <lineage>
        <taxon>Eukaryota</taxon>
        <taxon>Viridiplantae</taxon>
        <taxon>Streptophyta</taxon>
        <taxon>Embryophyta</taxon>
        <taxon>Bryophyta</taxon>
        <taxon>Sphagnophytina</taxon>
        <taxon>Sphagnopsida</taxon>
        <taxon>Sphagnales</taxon>
        <taxon>Sphagnaceae</taxon>
        <taxon>Sphagnum</taxon>
    </lineage>
</organism>
<gene>
    <name evidence="2" type="ORF">CSSPJE1EN1_LOCUS6982</name>
</gene>
<dbReference type="EMBL" id="OZ020109">
    <property type="protein sequence ID" value="CAK9261504.1"/>
    <property type="molecule type" value="Genomic_DNA"/>
</dbReference>
<reference evidence="2" key="1">
    <citation type="submission" date="2024-02" db="EMBL/GenBank/DDBJ databases">
        <authorList>
            <consortium name="ELIXIR-Norway"/>
            <consortium name="Elixir Norway"/>
        </authorList>
    </citation>
    <scope>NUCLEOTIDE SEQUENCE</scope>
</reference>
<protein>
    <submittedName>
        <fullName evidence="2">Uncharacterized protein</fullName>
    </submittedName>
</protein>